<comment type="caution">
    <text evidence="2">The sequence shown here is derived from an EMBL/GenBank/DDBJ whole genome shotgun (WGS) entry which is preliminary data.</text>
</comment>
<feature type="domain" description="Integrase catalytic" evidence="1">
    <location>
        <begin position="320"/>
        <end position="514"/>
    </location>
</feature>
<sequence>MNTVKDSMGLDFQDYYAWTDSKVVLYWIYSNKRWNTFVANLVSAIHEYGQHIKWYHIPGTQNPADIVSRGMKLEELRRNDLWWYGPQLLKNAIPNLDFNEAVPERALEEEKKEQPICSFTTTFTKDLSLLDRFSSLTALCRVTAYVYRFVDRCKRKVKQRRQIPVPDPSEFLQAEELNRALKTWIKLVQLHSFKEEIYSITKGCTVSANSPIKTLTPFLDEEKILRVGGRLQRAQISIDQRHPMLLPRSHTFTSLVVRGEHERLLHAGPQAVIASLTRRFWIVRMRDAVRKVTGKCVTCVRLRGESVQQMMGNLPSARVNPVRPFLRVGVDYAGPFEMRVLKGRGQKHYKGYICLFICFVTRAVHLELVSSLTSEGFIATLKRFASRRGKPEVIFSDNGTNFVGANRELKDLWELSKSSAERESVAFHLSKEGISWRFSPPGAPNFGGLWEAGVKSVKFHLKSVIGDTALDYEEMSTVLSQVEACLNSRPLCAMSTDPADLVALTPSHFLIGDVITAIPEADYSTLPTNHLSRWQLSQKLVQHFWKRWSSEHLTRLQQRPKWWATKPNLKLGDLALVKEEQRSPLKWRLGRVQELHPGEDGLVRVVTLRVADGVLKRPCSKLCYLPLDTDDSTQDISESASVSN</sequence>
<accession>A0A8J2P111</accession>
<dbReference type="PANTHER" id="PTHR47331:SF1">
    <property type="entry name" value="GAG-LIKE PROTEIN"/>
    <property type="match status" value="1"/>
</dbReference>
<gene>
    <name evidence="2" type="ORF">AFUS01_LOCUS15824</name>
</gene>
<evidence type="ECO:0000259" key="1">
    <source>
        <dbReference type="PROSITE" id="PS50994"/>
    </source>
</evidence>
<dbReference type="InterPro" id="IPR040676">
    <property type="entry name" value="DUF5641"/>
</dbReference>
<dbReference type="InterPro" id="IPR041588">
    <property type="entry name" value="Integrase_H2C2"/>
</dbReference>
<organism evidence="2 3">
    <name type="scientific">Allacma fusca</name>
    <dbReference type="NCBI Taxonomy" id="39272"/>
    <lineage>
        <taxon>Eukaryota</taxon>
        <taxon>Metazoa</taxon>
        <taxon>Ecdysozoa</taxon>
        <taxon>Arthropoda</taxon>
        <taxon>Hexapoda</taxon>
        <taxon>Collembola</taxon>
        <taxon>Symphypleona</taxon>
        <taxon>Sminthuridae</taxon>
        <taxon>Allacma</taxon>
    </lineage>
</organism>
<dbReference type="Proteomes" id="UP000708208">
    <property type="component" value="Unassembled WGS sequence"/>
</dbReference>
<dbReference type="AlphaFoldDB" id="A0A8J2P111"/>
<dbReference type="EMBL" id="CAJVCH010142118">
    <property type="protein sequence ID" value="CAG7726949.1"/>
    <property type="molecule type" value="Genomic_DNA"/>
</dbReference>
<proteinExistence type="predicted"/>
<evidence type="ECO:0000313" key="3">
    <source>
        <dbReference type="Proteomes" id="UP000708208"/>
    </source>
</evidence>
<dbReference type="OrthoDB" id="5984724at2759"/>
<protein>
    <recommendedName>
        <fullName evidence="1">Integrase catalytic domain-containing protein</fullName>
    </recommendedName>
</protein>
<name>A0A8J2P111_9HEXA</name>
<dbReference type="Pfam" id="PF18701">
    <property type="entry name" value="DUF5641"/>
    <property type="match status" value="1"/>
</dbReference>
<dbReference type="GO" id="GO:0015074">
    <property type="term" value="P:DNA integration"/>
    <property type="evidence" value="ECO:0007669"/>
    <property type="project" value="InterPro"/>
</dbReference>
<keyword evidence="3" id="KW-1185">Reference proteome</keyword>
<evidence type="ECO:0000313" key="2">
    <source>
        <dbReference type="EMBL" id="CAG7726949.1"/>
    </source>
</evidence>
<dbReference type="PROSITE" id="PS50994">
    <property type="entry name" value="INTEGRASE"/>
    <property type="match status" value="1"/>
</dbReference>
<dbReference type="Pfam" id="PF17921">
    <property type="entry name" value="Integrase_H2C2"/>
    <property type="match status" value="1"/>
</dbReference>
<dbReference type="PANTHER" id="PTHR47331">
    <property type="entry name" value="PHD-TYPE DOMAIN-CONTAINING PROTEIN"/>
    <property type="match status" value="1"/>
</dbReference>
<reference evidence="2" key="1">
    <citation type="submission" date="2021-06" db="EMBL/GenBank/DDBJ databases">
        <authorList>
            <person name="Hodson N. C."/>
            <person name="Mongue J. A."/>
            <person name="Jaron S. K."/>
        </authorList>
    </citation>
    <scope>NUCLEOTIDE SEQUENCE</scope>
</reference>
<dbReference type="InterPro" id="IPR001584">
    <property type="entry name" value="Integrase_cat-core"/>
</dbReference>